<comment type="caution">
    <text evidence="2">The sequence shown here is derived from an EMBL/GenBank/DDBJ whole genome shotgun (WGS) entry which is preliminary data.</text>
</comment>
<dbReference type="Proteomes" id="UP000252586">
    <property type="component" value="Unassembled WGS sequence"/>
</dbReference>
<protein>
    <recommendedName>
        <fullName evidence="4">AAA domain-containing protein</fullName>
    </recommendedName>
</protein>
<dbReference type="EMBL" id="QNRE01000009">
    <property type="protein sequence ID" value="RBO88448.1"/>
    <property type="molecule type" value="Genomic_DNA"/>
</dbReference>
<dbReference type="Gene3D" id="3.40.50.300">
    <property type="entry name" value="P-loop containing nucleotide triphosphate hydrolases"/>
    <property type="match status" value="1"/>
</dbReference>
<dbReference type="InterPro" id="IPR027417">
    <property type="entry name" value="P-loop_NTPase"/>
</dbReference>
<feature type="region of interest" description="Disordered" evidence="1">
    <location>
        <begin position="1"/>
        <end position="25"/>
    </location>
</feature>
<organism evidence="2 3">
    <name type="scientific">Nocardia puris</name>
    <dbReference type="NCBI Taxonomy" id="208602"/>
    <lineage>
        <taxon>Bacteria</taxon>
        <taxon>Bacillati</taxon>
        <taxon>Actinomycetota</taxon>
        <taxon>Actinomycetes</taxon>
        <taxon>Mycobacteriales</taxon>
        <taxon>Nocardiaceae</taxon>
        <taxon>Nocardia</taxon>
    </lineage>
</organism>
<name>A0A366DGQ9_9NOCA</name>
<keyword evidence="3" id="KW-1185">Reference proteome</keyword>
<dbReference type="AlphaFoldDB" id="A0A366DGQ9"/>
<reference evidence="2 3" key="1">
    <citation type="submission" date="2018-06" db="EMBL/GenBank/DDBJ databases">
        <title>Genomic Encyclopedia of Type Strains, Phase IV (KMG-IV): sequencing the most valuable type-strain genomes for metagenomic binning, comparative biology and taxonomic classification.</title>
        <authorList>
            <person name="Goeker M."/>
        </authorList>
    </citation>
    <scope>NUCLEOTIDE SEQUENCE [LARGE SCALE GENOMIC DNA]</scope>
    <source>
        <strain evidence="2 3">DSM 44599</strain>
    </source>
</reference>
<evidence type="ECO:0000256" key="1">
    <source>
        <dbReference type="SAM" id="MobiDB-lite"/>
    </source>
</evidence>
<evidence type="ECO:0008006" key="4">
    <source>
        <dbReference type="Google" id="ProtNLM"/>
    </source>
</evidence>
<dbReference type="SUPFAM" id="SSF52540">
    <property type="entry name" value="P-loop containing nucleoside triphosphate hydrolases"/>
    <property type="match status" value="1"/>
</dbReference>
<dbReference type="RefSeq" id="WP_232331856.1">
    <property type="nucleotide sequence ID" value="NZ_CP107943.1"/>
</dbReference>
<dbReference type="STRING" id="1210090.GCA_001613185_05335"/>
<sequence>MRNLEGVNPPLDAAPLRSPEQRAPLPGATVLVPTGVHDLRGQAVDELRYPASAAVIFAGVPGAGKSTALRMFFGATAQAEAPPTGPFGSIVLDSHQARVRWRRRLGWLPYPLWRPLVHLAHYAGIRAALRDAHGPVVIHDCGTFGWSRRMIARWAGGHDRDLHVIMLDVPPPVAVAGQHARGRRVNGFFFTLHCRRWDRLITALHAPERPPGLGSSSVVIADRDTVNRLSRIAFQSW</sequence>
<proteinExistence type="predicted"/>
<evidence type="ECO:0000313" key="2">
    <source>
        <dbReference type="EMBL" id="RBO88448.1"/>
    </source>
</evidence>
<gene>
    <name evidence="2" type="ORF">DFR74_109216</name>
</gene>
<accession>A0A366DGQ9</accession>
<evidence type="ECO:0000313" key="3">
    <source>
        <dbReference type="Proteomes" id="UP000252586"/>
    </source>
</evidence>